<dbReference type="Proteomes" id="UP000887159">
    <property type="component" value="Unassembled WGS sequence"/>
</dbReference>
<evidence type="ECO:0000256" key="1">
    <source>
        <dbReference type="SAM" id="MobiDB-lite"/>
    </source>
</evidence>
<comment type="caution">
    <text evidence="2">The sequence shown here is derived from an EMBL/GenBank/DDBJ whole genome shotgun (WGS) entry which is preliminary data.</text>
</comment>
<keyword evidence="3" id="KW-1185">Reference proteome</keyword>
<dbReference type="AlphaFoldDB" id="A0A8X6RGY5"/>
<gene>
    <name evidence="2" type="ORF">TNCV_1339611</name>
</gene>
<evidence type="ECO:0000313" key="3">
    <source>
        <dbReference type="Proteomes" id="UP000887159"/>
    </source>
</evidence>
<reference evidence="2" key="1">
    <citation type="submission" date="2020-08" db="EMBL/GenBank/DDBJ databases">
        <title>Multicomponent nature underlies the extraordinary mechanical properties of spider dragline silk.</title>
        <authorList>
            <person name="Kono N."/>
            <person name="Nakamura H."/>
            <person name="Mori M."/>
            <person name="Yoshida Y."/>
            <person name="Ohtoshi R."/>
            <person name="Malay A.D."/>
            <person name="Moran D.A.P."/>
            <person name="Tomita M."/>
            <person name="Numata K."/>
            <person name="Arakawa K."/>
        </authorList>
    </citation>
    <scope>NUCLEOTIDE SEQUENCE</scope>
</reference>
<evidence type="ECO:0000313" key="2">
    <source>
        <dbReference type="EMBL" id="GFX89262.1"/>
    </source>
</evidence>
<feature type="region of interest" description="Disordered" evidence="1">
    <location>
        <begin position="1"/>
        <end position="23"/>
    </location>
</feature>
<proteinExistence type="predicted"/>
<accession>A0A8X6RGY5</accession>
<organism evidence="2 3">
    <name type="scientific">Trichonephila clavipes</name>
    <name type="common">Golden silk orbweaver</name>
    <name type="synonym">Nephila clavipes</name>
    <dbReference type="NCBI Taxonomy" id="2585209"/>
    <lineage>
        <taxon>Eukaryota</taxon>
        <taxon>Metazoa</taxon>
        <taxon>Ecdysozoa</taxon>
        <taxon>Arthropoda</taxon>
        <taxon>Chelicerata</taxon>
        <taxon>Arachnida</taxon>
        <taxon>Araneae</taxon>
        <taxon>Araneomorphae</taxon>
        <taxon>Entelegynae</taxon>
        <taxon>Araneoidea</taxon>
        <taxon>Nephilidae</taxon>
        <taxon>Trichonephila</taxon>
    </lineage>
</organism>
<protein>
    <submittedName>
        <fullName evidence="2">Uncharacterized protein</fullName>
    </submittedName>
</protein>
<dbReference type="EMBL" id="BMAU01021069">
    <property type="protein sequence ID" value="GFX89262.1"/>
    <property type="molecule type" value="Genomic_DNA"/>
</dbReference>
<name>A0A8X6RGY5_TRICX</name>
<sequence>MDPKGDQKEHLEEMNKTYETGKELKNGRRETFLEHFPKSWLEIYANLQSPKTPKNISDRVPYRFVTTSYNNKVLNSIILYFEAKATIRL</sequence>